<evidence type="ECO:0000256" key="1">
    <source>
        <dbReference type="SAM" id="MobiDB-lite"/>
    </source>
</evidence>
<feature type="compositionally biased region" description="Low complexity" evidence="1">
    <location>
        <begin position="60"/>
        <end position="81"/>
    </location>
</feature>
<gene>
    <name evidence="2" type="ORF">OKIOD_LOCUS6465</name>
</gene>
<evidence type="ECO:0000313" key="2">
    <source>
        <dbReference type="EMBL" id="CAG5097046.1"/>
    </source>
</evidence>
<dbReference type="EMBL" id="OU015569">
    <property type="protein sequence ID" value="CAG5097046.1"/>
    <property type="molecule type" value="Genomic_DNA"/>
</dbReference>
<keyword evidence="3" id="KW-1185">Reference proteome</keyword>
<evidence type="ECO:0000313" key="3">
    <source>
        <dbReference type="Proteomes" id="UP001158576"/>
    </source>
</evidence>
<feature type="region of interest" description="Disordered" evidence="1">
    <location>
        <begin position="1"/>
        <end position="31"/>
    </location>
</feature>
<accession>A0ABN7SIH8</accession>
<sequence>MCAQMSTQEIQSEIEEDSSKSTSSPDEGQELCYQMDSAFNSARRSYSASPSFYRTWEADNSSSCSSSRSSCTSSSSPTNSPQLYPDTFPVLHQEVDSRALILQHLAAHINTTSQA</sequence>
<protein>
    <submittedName>
        <fullName evidence="2">Oidioi.mRNA.OKI2018_I69.XSR.g14907.t1.cds</fullName>
    </submittedName>
</protein>
<feature type="region of interest" description="Disordered" evidence="1">
    <location>
        <begin position="57"/>
        <end position="85"/>
    </location>
</feature>
<reference evidence="2 3" key="1">
    <citation type="submission" date="2021-04" db="EMBL/GenBank/DDBJ databases">
        <authorList>
            <person name="Bliznina A."/>
        </authorList>
    </citation>
    <scope>NUCLEOTIDE SEQUENCE [LARGE SCALE GENOMIC DNA]</scope>
</reference>
<dbReference type="Proteomes" id="UP001158576">
    <property type="component" value="Chromosome XSR"/>
</dbReference>
<name>A0ABN7SIH8_OIKDI</name>
<proteinExistence type="predicted"/>
<organism evidence="2 3">
    <name type="scientific">Oikopleura dioica</name>
    <name type="common">Tunicate</name>
    <dbReference type="NCBI Taxonomy" id="34765"/>
    <lineage>
        <taxon>Eukaryota</taxon>
        <taxon>Metazoa</taxon>
        <taxon>Chordata</taxon>
        <taxon>Tunicata</taxon>
        <taxon>Appendicularia</taxon>
        <taxon>Copelata</taxon>
        <taxon>Oikopleuridae</taxon>
        <taxon>Oikopleura</taxon>
    </lineage>
</organism>
<feature type="compositionally biased region" description="Low complexity" evidence="1">
    <location>
        <begin position="1"/>
        <end position="11"/>
    </location>
</feature>